<dbReference type="PRINTS" id="PR00051">
    <property type="entry name" value="DNAA"/>
</dbReference>
<dbReference type="PANTHER" id="PTHR30050:SF2">
    <property type="entry name" value="CHROMOSOMAL REPLICATION INITIATOR PROTEIN DNAA"/>
    <property type="match status" value="1"/>
</dbReference>
<dbReference type="GO" id="GO:0006275">
    <property type="term" value="P:regulation of DNA replication"/>
    <property type="evidence" value="ECO:0007669"/>
    <property type="project" value="InterPro"/>
</dbReference>
<evidence type="ECO:0000256" key="8">
    <source>
        <dbReference type="RuleBase" id="RU004227"/>
    </source>
</evidence>
<reference evidence="11" key="1">
    <citation type="submission" date="2016-10" db="EMBL/GenBank/DDBJ databases">
        <authorList>
            <person name="Varghese N."/>
            <person name="Submissions S."/>
        </authorList>
    </citation>
    <scope>NUCLEOTIDE SEQUENCE [LARGE SCALE GENOMIC DNA]</scope>
    <source>
        <strain evidence="11">DSM 16995</strain>
    </source>
</reference>
<evidence type="ECO:0000259" key="9">
    <source>
        <dbReference type="SMART" id="SM00760"/>
    </source>
</evidence>
<proteinExistence type="inferred from homology"/>
<keyword evidence="4 7" id="KW-0067">ATP-binding</keyword>
<dbReference type="RefSeq" id="WP_092158034.1">
    <property type="nucleotide sequence ID" value="NZ_FNGA01000001.1"/>
</dbReference>
<dbReference type="GO" id="GO:0006270">
    <property type="term" value="P:DNA replication initiation"/>
    <property type="evidence" value="ECO:0007669"/>
    <property type="project" value="InterPro"/>
</dbReference>
<dbReference type="STRING" id="246191.SAMN05660337_0571"/>
<dbReference type="Pfam" id="PF08299">
    <property type="entry name" value="Bac_DnaA_C"/>
    <property type="match status" value="1"/>
</dbReference>
<evidence type="ECO:0000256" key="6">
    <source>
        <dbReference type="ARBA" id="ARBA00023125"/>
    </source>
</evidence>
<gene>
    <name evidence="10" type="ORF">SAMN05660337_0571</name>
</gene>
<dbReference type="Gene3D" id="3.40.50.300">
    <property type="entry name" value="P-loop containing nucleotide triphosphate hydrolases"/>
    <property type="match status" value="1"/>
</dbReference>
<feature type="domain" description="Chromosomal replication initiator DnaA C-terminal" evidence="9">
    <location>
        <begin position="338"/>
        <end position="407"/>
    </location>
</feature>
<name>A0A1G9C7B6_9BACT</name>
<dbReference type="InterPro" id="IPR010921">
    <property type="entry name" value="Trp_repressor/repl_initiator"/>
</dbReference>
<organism evidence="10 11">
    <name type="scientific">Maridesulfovibrio ferrireducens</name>
    <dbReference type="NCBI Taxonomy" id="246191"/>
    <lineage>
        <taxon>Bacteria</taxon>
        <taxon>Pseudomonadati</taxon>
        <taxon>Thermodesulfobacteriota</taxon>
        <taxon>Desulfovibrionia</taxon>
        <taxon>Desulfovibrionales</taxon>
        <taxon>Desulfovibrionaceae</taxon>
        <taxon>Maridesulfovibrio</taxon>
    </lineage>
</organism>
<evidence type="ECO:0000256" key="1">
    <source>
        <dbReference type="ARBA" id="ARBA00022490"/>
    </source>
</evidence>
<evidence type="ECO:0000256" key="7">
    <source>
        <dbReference type="RuleBase" id="RU000577"/>
    </source>
</evidence>
<dbReference type="SUPFAM" id="SSF52540">
    <property type="entry name" value="P-loop containing nucleoside triphosphate hydrolases"/>
    <property type="match status" value="1"/>
</dbReference>
<dbReference type="CDD" id="cd06571">
    <property type="entry name" value="Bac_DnaA_C"/>
    <property type="match status" value="1"/>
</dbReference>
<comment type="function">
    <text evidence="7">Plays an essential role in the initiation and regulation of chromosomal replication. ATP-DnaA binds to the origin of replication (oriC) to initiate formation of the DNA replication initiation complex once per cell cycle. Binds the DnaA box (a 9 base pair repeat at the origin) and separates the double-stranded (ds)DNA. Forms a right-handed helical filament on oriC DNA; dsDNA binds to the exterior of the filament while single-stranded (ss)DNA is stabiized in the filament's interior. The ATP-DnaA-oriC complex binds and stabilizes one strand of the AT-rich DNA unwinding element (DUE), permitting loading of DNA polymerase. After initiation quickly degrades to an ADP-DnaA complex that is not apt for DNA replication. Binds acidic phospholipids.</text>
</comment>
<dbReference type="SUPFAM" id="SSF48295">
    <property type="entry name" value="TrpR-like"/>
    <property type="match status" value="1"/>
</dbReference>
<dbReference type="GO" id="GO:0003688">
    <property type="term" value="F:DNA replication origin binding"/>
    <property type="evidence" value="ECO:0007669"/>
    <property type="project" value="InterPro"/>
</dbReference>
<evidence type="ECO:0000256" key="4">
    <source>
        <dbReference type="ARBA" id="ARBA00022840"/>
    </source>
</evidence>
<evidence type="ECO:0000313" key="11">
    <source>
        <dbReference type="Proteomes" id="UP000199053"/>
    </source>
</evidence>
<protein>
    <recommendedName>
        <fullName evidence="7">Chromosomal replication initiator protein DnaA</fullName>
    </recommendedName>
</protein>
<sequence>MKNALRNHLLNTCSDSDLKRWFDPINLDISDDTGDVVVTFPHAFFAQWFRSSIQDRFEEQLGLFLGGGFSVSYLNSSASRTHTAGQITDTKKIDFPFGHKFTFENFLISKSNYFPLASAKEVTHVDSVAFNPFVICGKSGSGKSHLLKSIANEISKKVESDKIFLGNIDDIQNIYSVRFGGDMIRARNYFFDFEYFFLDDLKQIQKYEKLQQELISIFNNFYENGKQMVFCCTDKLASYSFLDQNLKSRLEWGLIVNLKRPDLEIRAIYIQKQCKLKKLPLTKDQILTLSQRFQDFRYLQGIIIKLSAFRELVRKNMDEKDFENILNNTEEKTDETLTPEYVIKSVATHFNLKPSDLTGNKRHKMTAHARQIAMYVCRDLLGISYPALGRIFGGKDHSTVLYSVKKIQLLQKDDKVLKRVLIDLKNTCLLRVSN</sequence>
<dbReference type="GO" id="GO:0005524">
    <property type="term" value="F:ATP binding"/>
    <property type="evidence" value="ECO:0007669"/>
    <property type="project" value="UniProtKB-KW"/>
</dbReference>
<keyword evidence="3 7" id="KW-0547">Nucleotide-binding</keyword>
<keyword evidence="6 7" id="KW-0238">DNA-binding</keyword>
<evidence type="ECO:0000256" key="2">
    <source>
        <dbReference type="ARBA" id="ARBA00022705"/>
    </source>
</evidence>
<dbReference type="Gene3D" id="1.10.1750.10">
    <property type="match status" value="1"/>
</dbReference>
<accession>A0A1G9C7B6</accession>
<dbReference type="InterPro" id="IPR013159">
    <property type="entry name" value="DnaA_C"/>
</dbReference>
<dbReference type="Proteomes" id="UP000199053">
    <property type="component" value="Unassembled WGS sequence"/>
</dbReference>
<evidence type="ECO:0000256" key="5">
    <source>
        <dbReference type="ARBA" id="ARBA00023121"/>
    </source>
</evidence>
<evidence type="ECO:0000256" key="3">
    <source>
        <dbReference type="ARBA" id="ARBA00022741"/>
    </source>
</evidence>
<dbReference type="SMART" id="SM00760">
    <property type="entry name" value="Bac_DnaA_C"/>
    <property type="match status" value="1"/>
</dbReference>
<dbReference type="CDD" id="cd00009">
    <property type="entry name" value="AAA"/>
    <property type="match status" value="1"/>
</dbReference>
<keyword evidence="11" id="KW-1185">Reference proteome</keyword>
<dbReference type="GO" id="GO:0005886">
    <property type="term" value="C:plasma membrane"/>
    <property type="evidence" value="ECO:0007669"/>
    <property type="project" value="TreeGrafter"/>
</dbReference>
<comment type="similarity">
    <text evidence="8">Belongs to the DnaA family.</text>
</comment>
<dbReference type="InterPro" id="IPR027417">
    <property type="entry name" value="P-loop_NTPase"/>
</dbReference>
<dbReference type="Pfam" id="PF00308">
    <property type="entry name" value="Bac_DnaA"/>
    <property type="match status" value="1"/>
</dbReference>
<dbReference type="OrthoDB" id="9807019at2"/>
<dbReference type="InterPro" id="IPR013317">
    <property type="entry name" value="DnaA_dom"/>
</dbReference>
<keyword evidence="2 7" id="KW-0235">DNA replication</keyword>
<evidence type="ECO:0000313" key="10">
    <source>
        <dbReference type="EMBL" id="SDK47531.1"/>
    </source>
</evidence>
<keyword evidence="5" id="KW-0446">Lipid-binding</keyword>
<dbReference type="EMBL" id="FNGA01000001">
    <property type="protein sequence ID" value="SDK47531.1"/>
    <property type="molecule type" value="Genomic_DNA"/>
</dbReference>
<dbReference type="PROSITE" id="PS01008">
    <property type="entry name" value="DNAA"/>
    <property type="match status" value="1"/>
</dbReference>
<dbReference type="PANTHER" id="PTHR30050">
    <property type="entry name" value="CHROMOSOMAL REPLICATION INITIATOR PROTEIN DNAA"/>
    <property type="match status" value="1"/>
</dbReference>
<dbReference type="InterPro" id="IPR018312">
    <property type="entry name" value="Chromosome_initiator_DnaA_CS"/>
</dbReference>
<dbReference type="InterPro" id="IPR020591">
    <property type="entry name" value="Chromosome_initiator_DnaA-like"/>
</dbReference>
<dbReference type="AlphaFoldDB" id="A0A1G9C7B6"/>
<dbReference type="GO" id="GO:0008289">
    <property type="term" value="F:lipid binding"/>
    <property type="evidence" value="ECO:0007669"/>
    <property type="project" value="UniProtKB-KW"/>
</dbReference>
<keyword evidence="1" id="KW-0963">Cytoplasm</keyword>